<dbReference type="EMBL" id="GBXM01094179">
    <property type="protein sequence ID" value="JAH14398.1"/>
    <property type="molecule type" value="Transcribed_RNA"/>
</dbReference>
<accession>A0A0E9QE73</accession>
<evidence type="ECO:0000313" key="1">
    <source>
        <dbReference type="EMBL" id="JAH14398.1"/>
    </source>
</evidence>
<reference evidence="1" key="2">
    <citation type="journal article" date="2015" name="Fish Shellfish Immunol.">
        <title>Early steps in the European eel (Anguilla anguilla)-Vibrio vulnificus interaction in the gills: Role of the RtxA13 toxin.</title>
        <authorList>
            <person name="Callol A."/>
            <person name="Pajuelo D."/>
            <person name="Ebbesson L."/>
            <person name="Teles M."/>
            <person name="MacKenzie S."/>
            <person name="Amaro C."/>
        </authorList>
    </citation>
    <scope>NUCLEOTIDE SEQUENCE</scope>
</reference>
<protein>
    <submittedName>
        <fullName evidence="1">Uncharacterized protein</fullName>
    </submittedName>
</protein>
<proteinExistence type="predicted"/>
<name>A0A0E9QE73_ANGAN</name>
<organism evidence="1">
    <name type="scientific">Anguilla anguilla</name>
    <name type="common">European freshwater eel</name>
    <name type="synonym">Muraena anguilla</name>
    <dbReference type="NCBI Taxonomy" id="7936"/>
    <lineage>
        <taxon>Eukaryota</taxon>
        <taxon>Metazoa</taxon>
        <taxon>Chordata</taxon>
        <taxon>Craniata</taxon>
        <taxon>Vertebrata</taxon>
        <taxon>Euteleostomi</taxon>
        <taxon>Actinopterygii</taxon>
        <taxon>Neopterygii</taxon>
        <taxon>Teleostei</taxon>
        <taxon>Anguilliformes</taxon>
        <taxon>Anguillidae</taxon>
        <taxon>Anguilla</taxon>
    </lineage>
</organism>
<sequence length="88" mass="10469">MLLLAQILALLHLHQTLFHQNRRHHHRRHRHLPLPRSHLCPVAQLAGFLFSLGYQTKLLFYLTCHILSLFHISEHVEQRRPVNQNVCC</sequence>
<dbReference type="AlphaFoldDB" id="A0A0E9QE73"/>
<reference evidence="1" key="1">
    <citation type="submission" date="2014-11" db="EMBL/GenBank/DDBJ databases">
        <authorList>
            <person name="Amaro Gonzalez C."/>
        </authorList>
    </citation>
    <scope>NUCLEOTIDE SEQUENCE</scope>
</reference>